<sequence length="627" mass="68173">MVLQPRKKTSVEAGWIIFAVIFSTFSSALIILLCWWTTRGSSKKSSSSTEQEQQQQNESSSRQLTSRRSVRYWYYYPEYFGHNNGGSSEPPSDDYDASYTGTEYHLEQQQQHPDYYIYPPPPYPPTRPVNVMSFLVRNQRKREPPPPPVAEVTSPERTSTPTPEDGSSSSSGSSPDEPPPNGDGPPPHGPRGDPSGGPRPEGSAPDPPDPIIIDVDSPKSNGLAPDSPDPHIVDVQSPKSNGSVISRQDVSEAQANFGKLMSEAGSNICVVKRKAWVKGSIAKGVVKGRAQIEGSIITWAYCIPFNIIIGHPLSQSTFRKKSPNQKLTGFTPSINPVQTLSSISPAKAQLVAPKVSRLPSLQTLQPASVSYITPSLPDSTLSKPPQSSPAYGSGGYGVALSPQQQQKEHERKGSRQSTYSRHSGAKSPSAVSVSVVELLSLEKDVDQTGQGGGMSLLEHEEQEDPDEREDDEIVVLDEEGRLLSRRSVSNSRASSHRQIDPTDHQRDFMEMEHGQHQHDDQIRESPVLQPEPGPEPETEQVPEDYYRSYSPVVLAVGNPEPLLPSSPNLSAHSSNLSPRSPYHPGKYIPAPTQVPKENRPHQASVCSVSDSPDSGIGGVGDGKGKSE</sequence>
<evidence type="ECO:0000256" key="1">
    <source>
        <dbReference type="SAM" id="MobiDB-lite"/>
    </source>
</evidence>
<reference evidence="3 4" key="1">
    <citation type="submission" date="2017-07" db="EMBL/GenBank/DDBJ databases">
        <title>Genome sequence of the Sordaria macrospora wild type strain R19027.</title>
        <authorList>
            <person name="Nowrousian M."/>
            <person name="Teichert I."/>
            <person name="Kueck U."/>
        </authorList>
    </citation>
    <scope>NUCLEOTIDE SEQUENCE [LARGE SCALE GENOMIC DNA]</scope>
    <source>
        <strain evidence="3 4">R19027</strain>
        <tissue evidence="3">Mycelium</tissue>
    </source>
</reference>
<organism evidence="3 4">
    <name type="scientific">Sordaria macrospora</name>
    <dbReference type="NCBI Taxonomy" id="5147"/>
    <lineage>
        <taxon>Eukaryota</taxon>
        <taxon>Fungi</taxon>
        <taxon>Dikarya</taxon>
        <taxon>Ascomycota</taxon>
        <taxon>Pezizomycotina</taxon>
        <taxon>Sordariomycetes</taxon>
        <taxon>Sordariomycetidae</taxon>
        <taxon>Sordariales</taxon>
        <taxon>Sordariaceae</taxon>
        <taxon>Sordaria</taxon>
    </lineage>
</organism>
<protein>
    <submittedName>
        <fullName evidence="3">Uncharacterized protein</fullName>
    </submittedName>
</protein>
<feature type="region of interest" description="Disordered" evidence="1">
    <location>
        <begin position="375"/>
        <end position="431"/>
    </location>
</feature>
<proteinExistence type="predicted"/>
<feature type="region of interest" description="Disordered" evidence="1">
    <location>
        <begin position="139"/>
        <end position="244"/>
    </location>
</feature>
<dbReference type="VEuPathDB" id="FungiDB:SMAC_01144"/>
<dbReference type="PANTHER" id="PTHR22949">
    <property type="entry name" value="WHITE COLLAR 2 PROTEIN WC2"/>
    <property type="match status" value="1"/>
</dbReference>
<evidence type="ECO:0000313" key="4">
    <source>
        <dbReference type="Proteomes" id="UP000433876"/>
    </source>
</evidence>
<gene>
    <name evidence="3" type="ORF">SMACR_01144</name>
</gene>
<keyword evidence="2" id="KW-0812">Transmembrane</keyword>
<feature type="compositionally biased region" description="Low complexity" evidence="1">
    <location>
        <begin position="44"/>
        <end position="63"/>
    </location>
</feature>
<evidence type="ECO:0000313" key="3">
    <source>
        <dbReference type="EMBL" id="KAA8631744.1"/>
    </source>
</evidence>
<feature type="compositionally biased region" description="Low complexity" evidence="1">
    <location>
        <begin position="153"/>
        <end position="175"/>
    </location>
</feature>
<feature type="compositionally biased region" description="Polar residues" evidence="1">
    <location>
        <begin position="375"/>
        <end position="390"/>
    </location>
</feature>
<name>A0A8S8ZM35_SORMA</name>
<keyword evidence="2" id="KW-1133">Transmembrane helix</keyword>
<comment type="caution">
    <text evidence="3">The sequence shown here is derived from an EMBL/GenBank/DDBJ whole genome shotgun (WGS) entry which is preliminary data.</text>
</comment>
<feature type="region of interest" description="Disordered" evidence="1">
    <location>
        <begin position="44"/>
        <end position="64"/>
    </location>
</feature>
<dbReference type="EMBL" id="NMPR01000069">
    <property type="protein sequence ID" value="KAA8631744.1"/>
    <property type="molecule type" value="Genomic_DNA"/>
</dbReference>
<dbReference type="OMA" id="RRSVRYW"/>
<dbReference type="PANTHER" id="PTHR22949:SF0">
    <property type="entry name" value="RE27538P"/>
    <property type="match status" value="1"/>
</dbReference>
<feature type="region of interest" description="Disordered" evidence="1">
    <location>
        <begin position="444"/>
        <end position="627"/>
    </location>
</feature>
<feature type="compositionally biased region" description="Low complexity" evidence="1">
    <location>
        <begin position="558"/>
        <end position="578"/>
    </location>
</feature>
<feature type="compositionally biased region" description="Low complexity" evidence="1">
    <location>
        <begin position="192"/>
        <end position="203"/>
    </location>
</feature>
<accession>A0A8S8ZM35</accession>
<feature type="compositionally biased region" description="Pro residues" evidence="1">
    <location>
        <begin position="176"/>
        <end position="189"/>
    </location>
</feature>
<dbReference type="AlphaFoldDB" id="A0A8S8ZM35"/>
<feature type="transmembrane region" description="Helical" evidence="2">
    <location>
        <begin position="15"/>
        <end position="36"/>
    </location>
</feature>
<dbReference type="Proteomes" id="UP000433876">
    <property type="component" value="Unassembled WGS sequence"/>
</dbReference>
<feature type="compositionally biased region" description="Basic and acidic residues" evidence="1">
    <location>
        <begin position="497"/>
        <end position="523"/>
    </location>
</feature>
<feature type="compositionally biased region" description="Acidic residues" evidence="1">
    <location>
        <begin position="460"/>
        <end position="477"/>
    </location>
</feature>
<evidence type="ECO:0000256" key="2">
    <source>
        <dbReference type="SAM" id="Phobius"/>
    </source>
</evidence>
<keyword evidence="2" id="KW-0472">Membrane</keyword>